<dbReference type="InterPro" id="IPR011856">
    <property type="entry name" value="tRNA_endonuc-like_dom_sf"/>
</dbReference>
<dbReference type="PANTHER" id="PTHR30015">
    <property type="entry name" value="MRR RESTRICTION SYSTEM PROTEIN"/>
    <property type="match status" value="1"/>
</dbReference>
<dbReference type="RefSeq" id="WP_073711334.1">
    <property type="nucleotide sequence ID" value="NZ_MRWQ01000006.1"/>
</dbReference>
<dbReference type="GO" id="GO:0009307">
    <property type="term" value="P:DNA restriction-modification system"/>
    <property type="evidence" value="ECO:0007669"/>
    <property type="project" value="InterPro"/>
</dbReference>
<keyword evidence="1" id="KW-1133">Transmembrane helix</keyword>
<sequence length="200" mass="22891">MAHKKGNRKTNVLFNQVLLSFILFLLAFQYPWIAVTVVSIVMAAFVLYIYLWSITDRLKNKRVLQSSMREIDNMSGGDFEHYLSVLFEDIGYEVELTPASGDYGADLLLKKDHNYIAVQAKRYSKTVGIASVQQVFSAKTYYSANEAWVVTNNTFTKNACDLAKKSGVKLVDREHLIRFMTESKIDTFAPTYTITLWNEE</sequence>
<organism evidence="3 4">
    <name type="scientific">Domibacillus mangrovi</name>
    <dbReference type="NCBI Taxonomy" id="1714354"/>
    <lineage>
        <taxon>Bacteria</taxon>
        <taxon>Bacillati</taxon>
        <taxon>Bacillota</taxon>
        <taxon>Bacilli</taxon>
        <taxon>Bacillales</taxon>
        <taxon>Bacillaceae</taxon>
        <taxon>Domibacillus</taxon>
    </lineage>
</organism>
<dbReference type="SUPFAM" id="SSF52980">
    <property type="entry name" value="Restriction endonuclease-like"/>
    <property type="match status" value="1"/>
</dbReference>
<keyword evidence="3" id="KW-0255">Endonuclease</keyword>
<reference evidence="3 4" key="1">
    <citation type="submission" date="2016-12" db="EMBL/GenBank/DDBJ databases">
        <title>Domibacillus sp. SAOS 44 whole genome sequencing.</title>
        <authorList>
            <person name="Verma A."/>
            <person name="Krishnamurthi S."/>
        </authorList>
    </citation>
    <scope>NUCLEOTIDE SEQUENCE [LARGE SCALE GENOMIC DNA]</scope>
    <source>
        <strain evidence="3 4">SAOS 44</strain>
    </source>
</reference>
<dbReference type="Pfam" id="PF04471">
    <property type="entry name" value="Mrr_cat"/>
    <property type="match status" value="1"/>
</dbReference>
<dbReference type="GO" id="GO:0015666">
    <property type="term" value="F:restriction endodeoxyribonuclease activity"/>
    <property type="evidence" value="ECO:0007669"/>
    <property type="project" value="TreeGrafter"/>
</dbReference>
<dbReference type="OrthoDB" id="9797274at2"/>
<dbReference type="PANTHER" id="PTHR30015:SF6">
    <property type="entry name" value="SLL1429 PROTEIN"/>
    <property type="match status" value="1"/>
</dbReference>
<keyword evidence="3" id="KW-0378">Hydrolase</keyword>
<evidence type="ECO:0000259" key="2">
    <source>
        <dbReference type="Pfam" id="PF04471"/>
    </source>
</evidence>
<protein>
    <submittedName>
        <fullName evidence="3">Restriction endonuclease</fullName>
    </submittedName>
</protein>
<dbReference type="Proteomes" id="UP000186524">
    <property type="component" value="Unassembled WGS sequence"/>
</dbReference>
<dbReference type="InterPro" id="IPR011335">
    <property type="entry name" value="Restrct_endonuc-II-like"/>
</dbReference>
<name>A0A1Q5P2X7_9BACI</name>
<evidence type="ECO:0000256" key="1">
    <source>
        <dbReference type="SAM" id="Phobius"/>
    </source>
</evidence>
<proteinExistence type="predicted"/>
<comment type="caution">
    <text evidence="3">The sequence shown here is derived from an EMBL/GenBank/DDBJ whole genome shotgun (WGS) entry which is preliminary data.</text>
</comment>
<feature type="transmembrane region" description="Helical" evidence="1">
    <location>
        <begin position="12"/>
        <end position="28"/>
    </location>
</feature>
<feature type="domain" description="Restriction endonuclease type IV Mrr" evidence="2">
    <location>
        <begin position="71"/>
        <end position="180"/>
    </location>
</feature>
<dbReference type="Gene3D" id="3.40.1350.10">
    <property type="match status" value="1"/>
</dbReference>
<keyword evidence="4" id="KW-1185">Reference proteome</keyword>
<accession>A0A1Q5P2X7</accession>
<feature type="transmembrane region" description="Helical" evidence="1">
    <location>
        <begin position="34"/>
        <end position="52"/>
    </location>
</feature>
<keyword evidence="3" id="KW-0540">Nuclease</keyword>
<dbReference type="GO" id="GO:0003677">
    <property type="term" value="F:DNA binding"/>
    <property type="evidence" value="ECO:0007669"/>
    <property type="project" value="InterPro"/>
</dbReference>
<dbReference type="AlphaFoldDB" id="A0A1Q5P2X7"/>
<dbReference type="InterPro" id="IPR007560">
    <property type="entry name" value="Restrct_endonuc_IV_Mrr"/>
</dbReference>
<evidence type="ECO:0000313" key="4">
    <source>
        <dbReference type="Proteomes" id="UP000186524"/>
    </source>
</evidence>
<keyword evidence="1" id="KW-0812">Transmembrane</keyword>
<evidence type="ECO:0000313" key="3">
    <source>
        <dbReference type="EMBL" id="OKL36609.1"/>
    </source>
</evidence>
<dbReference type="InterPro" id="IPR052906">
    <property type="entry name" value="Type_IV_Methyl-Rstrct_Enzyme"/>
</dbReference>
<keyword evidence="1" id="KW-0472">Membrane</keyword>
<dbReference type="EMBL" id="MRWQ01000006">
    <property type="protein sequence ID" value="OKL36609.1"/>
    <property type="molecule type" value="Genomic_DNA"/>
</dbReference>
<gene>
    <name evidence="3" type="ORF">BLL40_07675</name>
</gene>